<dbReference type="RefSeq" id="WP_042450736.1">
    <property type="nucleotide sequence ID" value="NZ_BBPN01000020.1"/>
</dbReference>
<keyword evidence="2" id="KW-1133">Transmembrane helix</keyword>
<protein>
    <submittedName>
        <fullName evidence="3">Uncharacterized protein</fullName>
    </submittedName>
</protein>
<evidence type="ECO:0000256" key="1">
    <source>
        <dbReference type="SAM" id="MobiDB-lite"/>
    </source>
</evidence>
<dbReference type="STRING" id="235985.SAMN05414137_121154"/>
<keyword evidence="4" id="KW-1185">Reference proteome</keyword>
<organism evidence="3 4">
    <name type="scientific">Streptacidiphilus jiangxiensis</name>
    <dbReference type="NCBI Taxonomy" id="235985"/>
    <lineage>
        <taxon>Bacteria</taxon>
        <taxon>Bacillati</taxon>
        <taxon>Actinomycetota</taxon>
        <taxon>Actinomycetes</taxon>
        <taxon>Kitasatosporales</taxon>
        <taxon>Streptomycetaceae</taxon>
        <taxon>Streptacidiphilus</taxon>
    </lineage>
</organism>
<dbReference type="Proteomes" id="UP000183015">
    <property type="component" value="Unassembled WGS sequence"/>
</dbReference>
<feature type="transmembrane region" description="Helical" evidence="2">
    <location>
        <begin position="35"/>
        <end position="62"/>
    </location>
</feature>
<keyword evidence="2" id="KW-0472">Membrane</keyword>
<gene>
    <name evidence="3" type="ORF">SAMN05414137_121154</name>
</gene>
<name>A0A1H7WTY5_STRJI</name>
<accession>A0A1H7WTY5</accession>
<dbReference type="AlphaFoldDB" id="A0A1H7WTY5"/>
<dbReference type="EMBL" id="FOAZ01000021">
    <property type="protein sequence ID" value="SEM25060.1"/>
    <property type="molecule type" value="Genomic_DNA"/>
</dbReference>
<reference evidence="4" key="1">
    <citation type="submission" date="2016-10" db="EMBL/GenBank/DDBJ databases">
        <authorList>
            <person name="Varghese N."/>
        </authorList>
    </citation>
    <scope>NUCLEOTIDE SEQUENCE [LARGE SCALE GENOMIC DNA]</scope>
    <source>
        <strain evidence="4">DSM 45096 / BCRC 16803 / CGMCC 4.1857 / CIP 109030 / JCM 12277 / KCTC 19219 / NBRC 100920 / 33214</strain>
    </source>
</reference>
<evidence type="ECO:0000313" key="4">
    <source>
        <dbReference type="Proteomes" id="UP000183015"/>
    </source>
</evidence>
<keyword evidence="2" id="KW-0812">Transmembrane</keyword>
<proteinExistence type="predicted"/>
<sequence>MSDTSGRPQAGDGSEQAGGHEHEEQRDGRKFDIRIGSVSIGVGVWLGVLILLVGGAGAGIAISDAAAPSLDFSKTVGVWQYDAQVNSPSETGTITLTIRIDADRTFTAAAQATMVGDPAANGTISQSGECSGSVEVSGDHLVFHATGGAACSGETAKLVRNDTMLELGHPLIATDSSGTTRETIDLVRGH</sequence>
<evidence type="ECO:0000256" key="2">
    <source>
        <dbReference type="SAM" id="Phobius"/>
    </source>
</evidence>
<evidence type="ECO:0000313" key="3">
    <source>
        <dbReference type="EMBL" id="SEM25060.1"/>
    </source>
</evidence>
<feature type="region of interest" description="Disordered" evidence="1">
    <location>
        <begin position="1"/>
        <end position="28"/>
    </location>
</feature>
<feature type="compositionally biased region" description="Basic and acidic residues" evidence="1">
    <location>
        <begin position="18"/>
        <end position="28"/>
    </location>
</feature>